<gene>
    <name evidence="2" type="ORF">GCM10007888_61380</name>
    <name evidence="1" type="ORF">MOX02_04120</name>
</gene>
<reference evidence="4" key="2">
    <citation type="journal article" date="2019" name="Int. J. Syst. Evol. Microbiol.">
        <title>The Global Catalogue of Microorganisms (GCM) 10K type strain sequencing project: providing services to taxonomists for standard genome sequencing and annotation.</title>
        <authorList>
            <consortium name="The Broad Institute Genomics Platform"/>
            <consortium name="The Broad Institute Genome Sequencing Center for Infectious Disease"/>
            <person name="Wu L."/>
            <person name="Ma J."/>
        </authorList>
    </citation>
    <scope>NUCLEOTIDE SEQUENCE [LARGE SCALE GENOMIC DNA]</scope>
    <source>
        <strain evidence="4">NBRC 107715</strain>
    </source>
</reference>
<dbReference type="EMBL" id="BSPK01000117">
    <property type="protein sequence ID" value="GLS67753.1"/>
    <property type="molecule type" value="Genomic_DNA"/>
</dbReference>
<organism evidence="1 3">
    <name type="scientific">Methylobacterium oxalidis</name>
    <dbReference type="NCBI Taxonomy" id="944322"/>
    <lineage>
        <taxon>Bacteria</taxon>
        <taxon>Pseudomonadati</taxon>
        <taxon>Pseudomonadota</taxon>
        <taxon>Alphaproteobacteria</taxon>
        <taxon>Hyphomicrobiales</taxon>
        <taxon>Methylobacteriaceae</taxon>
        <taxon>Methylobacterium</taxon>
    </lineage>
</organism>
<dbReference type="AlphaFoldDB" id="A0A512IXD1"/>
<accession>A0A512IXD1</accession>
<comment type="caution">
    <text evidence="1">The sequence shown here is derived from an EMBL/GenBank/DDBJ whole genome shotgun (WGS) entry which is preliminary data.</text>
</comment>
<dbReference type="EMBL" id="BJZU01000004">
    <property type="protein sequence ID" value="GEP02374.1"/>
    <property type="molecule type" value="Genomic_DNA"/>
</dbReference>
<proteinExistence type="predicted"/>
<evidence type="ECO:0000313" key="1">
    <source>
        <dbReference type="EMBL" id="GEP02374.1"/>
    </source>
</evidence>
<reference evidence="1 3" key="3">
    <citation type="submission" date="2019-07" db="EMBL/GenBank/DDBJ databases">
        <title>Whole genome shotgun sequence of Methylobacterium oxalidis NBRC 107715.</title>
        <authorList>
            <person name="Hosoyama A."/>
            <person name="Uohara A."/>
            <person name="Ohji S."/>
            <person name="Ichikawa N."/>
        </authorList>
    </citation>
    <scope>NUCLEOTIDE SEQUENCE [LARGE SCALE GENOMIC DNA]</scope>
    <source>
        <strain evidence="1 3">NBRC 107715</strain>
    </source>
</reference>
<evidence type="ECO:0000313" key="4">
    <source>
        <dbReference type="Proteomes" id="UP001156856"/>
    </source>
</evidence>
<dbReference type="Proteomes" id="UP000321960">
    <property type="component" value="Unassembled WGS sequence"/>
</dbReference>
<reference evidence="2" key="4">
    <citation type="submission" date="2023-01" db="EMBL/GenBank/DDBJ databases">
        <title>Draft genome sequence of Methylobacterium oxalidis strain NBRC 107715.</title>
        <authorList>
            <person name="Sun Q."/>
            <person name="Mori K."/>
        </authorList>
    </citation>
    <scope>NUCLEOTIDE SEQUENCE</scope>
    <source>
        <strain evidence="2">NBRC 107715</strain>
    </source>
</reference>
<protein>
    <submittedName>
        <fullName evidence="1">Uncharacterized protein</fullName>
    </submittedName>
</protein>
<dbReference type="Proteomes" id="UP001156856">
    <property type="component" value="Unassembled WGS sequence"/>
</dbReference>
<name>A0A512IXD1_9HYPH</name>
<keyword evidence="4" id="KW-1185">Reference proteome</keyword>
<evidence type="ECO:0000313" key="3">
    <source>
        <dbReference type="Proteomes" id="UP000321960"/>
    </source>
</evidence>
<evidence type="ECO:0000313" key="2">
    <source>
        <dbReference type="EMBL" id="GLS67753.1"/>
    </source>
</evidence>
<reference evidence="2" key="1">
    <citation type="journal article" date="2014" name="Int. J. Syst. Evol. Microbiol.">
        <title>Complete genome of a new Firmicutes species belonging to the dominant human colonic microbiota ('Ruminococcus bicirculans') reveals two chromosomes and a selective capacity to utilize plant glucans.</title>
        <authorList>
            <consortium name="NISC Comparative Sequencing Program"/>
            <person name="Wegmann U."/>
            <person name="Louis P."/>
            <person name="Goesmann A."/>
            <person name="Henrissat B."/>
            <person name="Duncan S.H."/>
            <person name="Flint H.J."/>
        </authorList>
    </citation>
    <scope>NUCLEOTIDE SEQUENCE</scope>
    <source>
        <strain evidence="2">NBRC 107715</strain>
    </source>
</reference>
<sequence>MQVHSVKSAQARSPSRAIAAAVQSSGAGLRKPVATATAGPKLMTTGAEAMPIYRLRVAWRERNGIVRAPISDESIEASNLRDAIAVALARPQQLLATGTNLAWIVDPEGHVAWTLRMDDTSAVAV</sequence>